<sequence length="165" mass="18271">MGMGNQELLQGLFEPETASSNPDDVQPIIKDAEPATPPAKPDVPKGVFTSDDGEDPQPISTAEEFLERFNEEKKKGAIETVNNFIGQFGEDYQEAFEAIFVKGVNPKEYFGTYNEIVSFAEMDLSDEGNQTKIIKQALADQGFDPEDIEQKLKDLKTMVTLNSSN</sequence>
<reference evidence="2" key="1">
    <citation type="submission" date="2022-05" db="EMBL/GenBank/DDBJ databases">
        <title>A multi-omics perspective on studying reproductive biology in Daphnia sinensis.</title>
        <authorList>
            <person name="Jia J."/>
        </authorList>
    </citation>
    <scope>NUCLEOTIDE SEQUENCE</scope>
    <source>
        <strain evidence="2">WSL</strain>
    </source>
</reference>
<proteinExistence type="predicted"/>
<feature type="region of interest" description="Disordered" evidence="1">
    <location>
        <begin position="1"/>
        <end position="58"/>
    </location>
</feature>
<evidence type="ECO:0000313" key="3">
    <source>
        <dbReference type="Proteomes" id="UP000820818"/>
    </source>
</evidence>
<gene>
    <name evidence="2" type="ORF">GHT06_007445</name>
</gene>
<evidence type="ECO:0000256" key="1">
    <source>
        <dbReference type="SAM" id="MobiDB-lite"/>
    </source>
</evidence>
<organism evidence="2 3">
    <name type="scientific">Daphnia sinensis</name>
    <dbReference type="NCBI Taxonomy" id="1820382"/>
    <lineage>
        <taxon>Eukaryota</taxon>
        <taxon>Metazoa</taxon>
        <taxon>Ecdysozoa</taxon>
        <taxon>Arthropoda</taxon>
        <taxon>Crustacea</taxon>
        <taxon>Branchiopoda</taxon>
        <taxon>Diplostraca</taxon>
        <taxon>Cladocera</taxon>
        <taxon>Anomopoda</taxon>
        <taxon>Daphniidae</taxon>
        <taxon>Daphnia</taxon>
        <taxon>Daphnia similis group</taxon>
    </lineage>
</organism>
<name>A0AAD5PNR9_9CRUS</name>
<comment type="caution">
    <text evidence="2">The sequence shown here is derived from an EMBL/GenBank/DDBJ whole genome shotgun (WGS) entry which is preliminary data.</text>
</comment>
<dbReference type="AlphaFoldDB" id="A0AAD5PNR9"/>
<protein>
    <submittedName>
        <fullName evidence="2">Uncharacterized protein</fullName>
    </submittedName>
</protein>
<keyword evidence="3" id="KW-1185">Reference proteome</keyword>
<dbReference type="Proteomes" id="UP000820818">
    <property type="component" value="Unassembled WGS sequence"/>
</dbReference>
<dbReference type="EMBL" id="WJBH02000208">
    <property type="protein sequence ID" value="KAI9549885.1"/>
    <property type="molecule type" value="Genomic_DNA"/>
</dbReference>
<evidence type="ECO:0000313" key="2">
    <source>
        <dbReference type="EMBL" id="KAI9549885.1"/>
    </source>
</evidence>
<accession>A0AAD5PNR9</accession>